<evidence type="ECO:0000259" key="6">
    <source>
        <dbReference type="Pfam" id="PF06544"/>
    </source>
</evidence>
<dbReference type="Pfam" id="PF06544">
    <property type="entry name" value="Prp3_C"/>
    <property type="match status" value="1"/>
</dbReference>
<keyword evidence="2" id="KW-0507">mRNA processing</keyword>
<feature type="region of interest" description="Disordered" evidence="5">
    <location>
        <begin position="523"/>
        <end position="547"/>
    </location>
</feature>
<feature type="domain" description="Small nuclear ribonucleoprotein Prp3 C-terminal" evidence="6">
    <location>
        <begin position="457"/>
        <end position="612"/>
    </location>
</feature>
<feature type="compositionally biased region" description="Polar residues" evidence="5">
    <location>
        <begin position="177"/>
        <end position="197"/>
    </location>
</feature>
<dbReference type="PANTHER" id="PTHR14212:SF0">
    <property type="entry name" value="U4_U6 SMALL NUCLEAR RIBONUCLEOPROTEIN PRP3"/>
    <property type="match status" value="1"/>
</dbReference>
<dbReference type="OrthoDB" id="10264544at2759"/>
<keyword evidence="9" id="KW-1185">Reference proteome</keyword>
<evidence type="ECO:0000256" key="5">
    <source>
        <dbReference type="SAM" id="MobiDB-lite"/>
    </source>
</evidence>
<evidence type="ECO:0000256" key="3">
    <source>
        <dbReference type="ARBA" id="ARBA00023187"/>
    </source>
</evidence>
<dbReference type="InterPro" id="IPR010541">
    <property type="entry name" value="Prp3_C"/>
</dbReference>
<organism evidence="8 9">
    <name type="scientific">Fistulina hepatica ATCC 64428</name>
    <dbReference type="NCBI Taxonomy" id="1128425"/>
    <lineage>
        <taxon>Eukaryota</taxon>
        <taxon>Fungi</taxon>
        <taxon>Dikarya</taxon>
        <taxon>Basidiomycota</taxon>
        <taxon>Agaricomycotina</taxon>
        <taxon>Agaricomycetes</taxon>
        <taxon>Agaricomycetidae</taxon>
        <taxon>Agaricales</taxon>
        <taxon>Fistulinaceae</taxon>
        <taxon>Fistulina</taxon>
    </lineage>
</organism>
<evidence type="ECO:0000256" key="1">
    <source>
        <dbReference type="ARBA" id="ARBA00004123"/>
    </source>
</evidence>
<dbReference type="AlphaFoldDB" id="A0A0D7A5M3"/>
<comment type="subcellular location">
    <subcellularLocation>
        <location evidence="1">Nucleus</location>
    </subcellularLocation>
</comment>
<feature type="compositionally biased region" description="Acidic residues" evidence="5">
    <location>
        <begin position="528"/>
        <end position="539"/>
    </location>
</feature>
<feature type="region of interest" description="Disordered" evidence="5">
    <location>
        <begin position="1"/>
        <end position="26"/>
    </location>
</feature>
<dbReference type="GO" id="GO:0046540">
    <property type="term" value="C:U4/U6 x U5 tri-snRNP complex"/>
    <property type="evidence" value="ECO:0007669"/>
    <property type="project" value="InterPro"/>
</dbReference>
<gene>
    <name evidence="8" type="ORF">FISHEDRAFT_66530</name>
</gene>
<name>A0A0D7A5M3_9AGAR</name>
<dbReference type="GO" id="GO:0000398">
    <property type="term" value="P:mRNA splicing, via spliceosome"/>
    <property type="evidence" value="ECO:0007669"/>
    <property type="project" value="InterPro"/>
</dbReference>
<dbReference type="CDD" id="cd24162">
    <property type="entry name" value="Prp3_C"/>
    <property type="match status" value="1"/>
</dbReference>
<sequence length="623" mass="68381">MSDKKRAFDGPQDGNAVKKLRPAPSDIVAQKRAEIAAKLAAMRGGSAGSGPGATPSKPAVAPPPATPPAAQADLARRVAEARRRVAEAQTKLSVKDNPYMSVPQTKKRQAMPEPAPTQQGVGLKMAAHPLLLDTSTPAPQSKKDRYKPMQPKFASIKANARNAPSPTPAPVSTPVPVQSNPYLSGSSTPSAGPSQKTDPAAQKGPMFTGVPRERAGRTFRFNPKGKYVAQGNQLRQDAKLSALKERIAEGARKAGMDGDAVLGIGANVRRPAPPEAEWWDSALLPNKNYDDLDLVEGTTRYIFLSTSRLIISSGFEHLNIHNSDSPITIYVQHPIAIPAPGDKNHIALKPLMLTSREQKKMRRLRRKAELQDKRDRIKAGLLPPDAPKVRLSNLMKVLTSDAVQDPTRVEARVRREVAMRKHTHVKMNAERKLTDEQRRAKIENKKAEEEKRGVYGAVYKVKKLTDPSHQFKVRKNAEQLGLTGITIFHQAFSVVYVEGAAKYIRKYRKLMLERIAWTQAARPRGAEDVELEEGGEDEAGPSTSAGTGVDALSAAVDEQAVVASIDDNTCHIVWEGQVRERSFNNFKSKSCPTDAMAKEALGERLKGYWDMARNWKPDEEELF</sequence>
<dbReference type="PANTHER" id="PTHR14212">
    <property type="entry name" value="U4/U6-ASSOCIATED RNA SPLICING FACTOR-RELATED"/>
    <property type="match status" value="1"/>
</dbReference>
<feature type="compositionally biased region" description="Basic and acidic residues" evidence="5">
    <location>
        <begin position="74"/>
        <end position="86"/>
    </location>
</feature>
<dbReference type="Pfam" id="PF08572">
    <property type="entry name" value="PRP3"/>
    <property type="match status" value="1"/>
</dbReference>
<evidence type="ECO:0000313" key="9">
    <source>
        <dbReference type="Proteomes" id="UP000054144"/>
    </source>
</evidence>
<dbReference type="InterPro" id="IPR027104">
    <property type="entry name" value="Prp3"/>
</dbReference>
<proteinExistence type="predicted"/>
<keyword evidence="3" id="KW-0508">mRNA splicing</keyword>
<evidence type="ECO:0000259" key="7">
    <source>
        <dbReference type="Pfam" id="PF08572"/>
    </source>
</evidence>
<dbReference type="InterPro" id="IPR013881">
    <property type="entry name" value="Pre-mRNA_splic_Prp3_dom"/>
</dbReference>
<feature type="domain" description="Pre-mRNA-splicing factor 3" evidence="7">
    <location>
        <begin position="210"/>
        <end position="434"/>
    </location>
</feature>
<dbReference type="EMBL" id="KN882043">
    <property type="protein sequence ID" value="KIY46020.1"/>
    <property type="molecule type" value="Genomic_DNA"/>
</dbReference>
<evidence type="ECO:0000256" key="4">
    <source>
        <dbReference type="ARBA" id="ARBA00023242"/>
    </source>
</evidence>
<reference evidence="8 9" key="1">
    <citation type="journal article" date="2015" name="Fungal Genet. Biol.">
        <title>Evolution of novel wood decay mechanisms in Agaricales revealed by the genome sequences of Fistulina hepatica and Cylindrobasidium torrendii.</title>
        <authorList>
            <person name="Floudas D."/>
            <person name="Held B.W."/>
            <person name="Riley R."/>
            <person name="Nagy L.G."/>
            <person name="Koehler G."/>
            <person name="Ransdell A.S."/>
            <person name="Younus H."/>
            <person name="Chow J."/>
            <person name="Chiniquy J."/>
            <person name="Lipzen A."/>
            <person name="Tritt A."/>
            <person name="Sun H."/>
            <person name="Haridas S."/>
            <person name="LaButti K."/>
            <person name="Ohm R.A."/>
            <person name="Kues U."/>
            <person name="Blanchette R.A."/>
            <person name="Grigoriev I.V."/>
            <person name="Minto R.E."/>
            <person name="Hibbett D.S."/>
        </authorList>
    </citation>
    <scope>NUCLEOTIDE SEQUENCE [LARGE SCALE GENOMIC DNA]</scope>
    <source>
        <strain evidence="8 9">ATCC 64428</strain>
    </source>
</reference>
<keyword evidence="4" id="KW-0539">Nucleus</keyword>
<accession>A0A0D7A5M3</accession>
<protein>
    <submittedName>
        <fullName evidence="8">PRP3-domain-containing protein</fullName>
    </submittedName>
</protein>
<feature type="region of interest" description="Disordered" evidence="5">
    <location>
        <begin position="40"/>
        <end position="210"/>
    </location>
</feature>
<evidence type="ECO:0000256" key="2">
    <source>
        <dbReference type="ARBA" id="ARBA00022664"/>
    </source>
</evidence>
<dbReference type="Proteomes" id="UP000054144">
    <property type="component" value="Unassembled WGS sequence"/>
</dbReference>
<evidence type="ECO:0000313" key="8">
    <source>
        <dbReference type="EMBL" id="KIY46020.1"/>
    </source>
</evidence>